<organism evidence="2 3">
    <name type="scientific">Lederbergia graminis</name>
    <dbReference type="NCBI Taxonomy" id="735518"/>
    <lineage>
        <taxon>Bacteria</taxon>
        <taxon>Bacillati</taxon>
        <taxon>Bacillota</taxon>
        <taxon>Bacilli</taxon>
        <taxon>Bacillales</taxon>
        <taxon>Bacillaceae</taxon>
        <taxon>Lederbergia</taxon>
    </lineage>
</organism>
<dbReference type="Proteomes" id="UP001596147">
    <property type="component" value="Unassembled WGS sequence"/>
</dbReference>
<sequence>MIKKFKFFLASNVDKEEKWLIEMSSKGFHFKKYKAFMYYFEEDKNKSYIYQTDFNEPTDDYFQLYEDAGWEYVDSAVVRFHYFRTDANNTKVKKIYSDSESIKETYQRMLKFYLLFFFVLLTSQVWLFTTWRGDALQIIVLSIVGAVILLYVYLFISLKRKINFYTRKL</sequence>
<keyword evidence="1" id="KW-0472">Membrane</keyword>
<protein>
    <submittedName>
        <fullName evidence="2">DUF2812 domain-containing protein</fullName>
    </submittedName>
</protein>
<evidence type="ECO:0000256" key="1">
    <source>
        <dbReference type="SAM" id="Phobius"/>
    </source>
</evidence>
<reference evidence="3" key="1">
    <citation type="journal article" date="2019" name="Int. J. Syst. Evol. Microbiol.">
        <title>The Global Catalogue of Microorganisms (GCM) 10K type strain sequencing project: providing services to taxonomists for standard genome sequencing and annotation.</title>
        <authorList>
            <consortium name="The Broad Institute Genomics Platform"/>
            <consortium name="The Broad Institute Genome Sequencing Center for Infectious Disease"/>
            <person name="Wu L."/>
            <person name="Ma J."/>
        </authorList>
    </citation>
    <scope>NUCLEOTIDE SEQUENCE [LARGE SCALE GENOMIC DNA]</scope>
    <source>
        <strain evidence="3">CGMCC 1.12237</strain>
    </source>
</reference>
<gene>
    <name evidence="2" type="ORF">ACFPM4_10800</name>
</gene>
<name>A0ABW0LIZ0_9BACI</name>
<dbReference type="Pfam" id="PF11193">
    <property type="entry name" value="DUF2812"/>
    <property type="match status" value="1"/>
</dbReference>
<comment type="caution">
    <text evidence="2">The sequence shown here is derived from an EMBL/GenBank/DDBJ whole genome shotgun (WGS) entry which is preliminary data.</text>
</comment>
<evidence type="ECO:0000313" key="3">
    <source>
        <dbReference type="Proteomes" id="UP001596147"/>
    </source>
</evidence>
<keyword evidence="1" id="KW-0812">Transmembrane</keyword>
<keyword evidence="3" id="KW-1185">Reference proteome</keyword>
<evidence type="ECO:0000313" key="2">
    <source>
        <dbReference type="EMBL" id="MFC5465236.1"/>
    </source>
</evidence>
<accession>A0ABW0LIZ0</accession>
<feature type="transmembrane region" description="Helical" evidence="1">
    <location>
        <begin position="135"/>
        <end position="158"/>
    </location>
</feature>
<proteinExistence type="predicted"/>
<keyword evidence="1" id="KW-1133">Transmembrane helix</keyword>
<feature type="transmembrane region" description="Helical" evidence="1">
    <location>
        <begin position="112"/>
        <end position="129"/>
    </location>
</feature>
<dbReference type="EMBL" id="JBHSMC010000014">
    <property type="protein sequence ID" value="MFC5465236.1"/>
    <property type="molecule type" value="Genomic_DNA"/>
</dbReference>
<dbReference type="InterPro" id="IPR021359">
    <property type="entry name" value="DUF2812"/>
</dbReference>
<dbReference type="RefSeq" id="WP_382351292.1">
    <property type="nucleotide sequence ID" value="NZ_JBHSMC010000014.1"/>
</dbReference>